<evidence type="ECO:0000256" key="1">
    <source>
        <dbReference type="SAM" id="MobiDB-lite"/>
    </source>
</evidence>
<feature type="region of interest" description="Disordered" evidence="1">
    <location>
        <begin position="125"/>
        <end position="147"/>
    </location>
</feature>
<dbReference type="EMBL" id="MT143307">
    <property type="protein sequence ID" value="QJA95348.1"/>
    <property type="molecule type" value="Genomic_DNA"/>
</dbReference>
<organism evidence="2">
    <name type="scientific">viral metagenome</name>
    <dbReference type="NCBI Taxonomy" id="1070528"/>
    <lineage>
        <taxon>unclassified sequences</taxon>
        <taxon>metagenomes</taxon>
        <taxon>organismal metagenomes</taxon>
    </lineage>
</organism>
<proteinExistence type="predicted"/>
<reference evidence="2" key="1">
    <citation type="submission" date="2020-03" db="EMBL/GenBank/DDBJ databases">
        <title>The deep terrestrial virosphere.</title>
        <authorList>
            <person name="Holmfeldt K."/>
            <person name="Nilsson E."/>
            <person name="Simone D."/>
            <person name="Lopez-Fernandez M."/>
            <person name="Wu X."/>
            <person name="de Brujin I."/>
            <person name="Lundin D."/>
            <person name="Andersson A."/>
            <person name="Bertilsson S."/>
            <person name="Dopson M."/>
        </authorList>
    </citation>
    <scope>NUCLEOTIDE SEQUENCE</scope>
    <source>
        <strain evidence="2">MM415B05438</strain>
    </source>
</reference>
<name>A0A6M3LRE2_9ZZZZ</name>
<dbReference type="AlphaFoldDB" id="A0A6M3LRE2"/>
<gene>
    <name evidence="2" type="ORF">MM415B05438_0003</name>
</gene>
<accession>A0A6M3LRE2</accession>
<evidence type="ECO:0000313" key="2">
    <source>
        <dbReference type="EMBL" id="QJA95348.1"/>
    </source>
</evidence>
<protein>
    <submittedName>
        <fullName evidence="2">Uncharacterized protein</fullName>
    </submittedName>
</protein>
<sequence>MRREPTYWTVARCKAAFMAEAQRVGHTPRTQDLPMDLAQAIHRNGHSIAGMARLCGLVPNTGKGRTEPLPARVVAPEPDLELHAFVERERAAHLERMRRRFATEPPRPRIRVPRFEERGDFFGRPRALQDDDYLPPDDLTQSMRRVR</sequence>